<organism evidence="2 3">
    <name type="scientific">Trichuris suis</name>
    <name type="common">pig whipworm</name>
    <dbReference type="NCBI Taxonomy" id="68888"/>
    <lineage>
        <taxon>Eukaryota</taxon>
        <taxon>Metazoa</taxon>
        <taxon>Ecdysozoa</taxon>
        <taxon>Nematoda</taxon>
        <taxon>Enoplea</taxon>
        <taxon>Dorylaimia</taxon>
        <taxon>Trichinellida</taxon>
        <taxon>Trichuridae</taxon>
        <taxon>Trichuris</taxon>
    </lineage>
</organism>
<proteinExistence type="predicted"/>
<evidence type="ECO:0000313" key="3">
    <source>
        <dbReference type="Proteomes" id="UP000030764"/>
    </source>
</evidence>
<dbReference type="InterPro" id="IPR027951">
    <property type="entry name" value="Nepro_N"/>
</dbReference>
<dbReference type="Pfam" id="PF14780">
    <property type="entry name" value="NEPRO_N"/>
    <property type="match status" value="1"/>
</dbReference>
<accession>A0A085M2U2</accession>
<reference evidence="2 3" key="1">
    <citation type="journal article" date="2014" name="Nat. Genet.">
        <title>Genome and transcriptome of the porcine whipworm Trichuris suis.</title>
        <authorList>
            <person name="Jex A.R."/>
            <person name="Nejsum P."/>
            <person name="Schwarz E.M."/>
            <person name="Hu L."/>
            <person name="Young N.D."/>
            <person name="Hall R.S."/>
            <person name="Korhonen P.K."/>
            <person name="Liao S."/>
            <person name="Thamsborg S."/>
            <person name="Xia J."/>
            <person name="Xu P."/>
            <person name="Wang S."/>
            <person name="Scheerlinck J.P."/>
            <person name="Hofmann A."/>
            <person name="Sternberg P.W."/>
            <person name="Wang J."/>
            <person name="Gasser R.B."/>
        </authorList>
    </citation>
    <scope>NUCLEOTIDE SEQUENCE [LARGE SCALE GENOMIC DNA]</scope>
    <source>
        <strain evidence="2">DCEP-RM93M</strain>
    </source>
</reference>
<evidence type="ECO:0000313" key="2">
    <source>
        <dbReference type="EMBL" id="KFD51538.1"/>
    </source>
</evidence>
<sequence>MDEREEATYLTAIERLIQEPLVSLSFQYAVTEHTPLDLTGFRTALGRLLSCQASGCQNPFKGVEFYIIDKLTLRLGNTHRHFKLFQLVRRLKRTMGKVVQVGRWKVKDTAKFHATIVSKEDGTLQFPSLEMWRRLLAETIAHAVCLAHVVDDCIQVGWFSCQTIALKHFVRLGCLLLACSAVLFQKALNALEQVDSHYGTIAAWRDVRLKSTQVDQPTNVQWPQVLREIPAISRALQRRFISHQMGWMNEVVNQLKVITSSSEEFVEGALLNIVGNSIFKLSSKKKTAEESSVPVERRSAAGSSILDSKIRRHFSNVKSLKSLGEFYSLLKSAYRQSNKDKAALNILLLIRDSMKKLVHLKKTDRSVAVKEFQGLKKEIRRRLLAK</sequence>
<protein>
    <recommendedName>
        <fullName evidence="1">Nucleolus and neural progenitor protein-like N-terminal domain-containing protein</fullName>
    </recommendedName>
</protein>
<gene>
    <name evidence="2" type="ORF">M513_07588</name>
</gene>
<evidence type="ECO:0000259" key="1">
    <source>
        <dbReference type="Pfam" id="PF14780"/>
    </source>
</evidence>
<feature type="domain" description="Nucleolus and neural progenitor protein-like N-terminal" evidence="1">
    <location>
        <begin position="65"/>
        <end position="199"/>
    </location>
</feature>
<dbReference type="EMBL" id="KL363238">
    <property type="protein sequence ID" value="KFD51538.1"/>
    <property type="molecule type" value="Genomic_DNA"/>
</dbReference>
<dbReference type="Proteomes" id="UP000030764">
    <property type="component" value="Unassembled WGS sequence"/>
</dbReference>
<keyword evidence="3" id="KW-1185">Reference proteome</keyword>
<dbReference type="AlphaFoldDB" id="A0A085M2U2"/>
<name>A0A085M2U2_9BILA</name>